<keyword evidence="6" id="KW-1185">Reference proteome</keyword>
<feature type="region of interest" description="Disordered" evidence="3">
    <location>
        <begin position="164"/>
        <end position="503"/>
    </location>
</feature>
<dbReference type="AlphaFoldDB" id="A0A5N6TJ68"/>
<evidence type="ECO:0000259" key="4">
    <source>
        <dbReference type="PROSITE" id="PS50102"/>
    </source>
</evidence>
<dbReference type="InterPro" id="IPR035979">
    <property type="entry name" value="RBD_domain_sf"/>
</dbReference>
<evidence type="ECO:0000256" key="3">
    <source>
        <dbReference type="SAM" id="MobiDB-lite"/>
    </source>
</evidence>
<dbReference type="InterPro" id="IPR012677">
    <property type="entry name" value="Nucleotide-bd_a/b_plait_sf"/>
</dbReference>
<dbReference type="OrthoDB" id="48651at2759"/>
<gene>
    <name evidence="5" type="ORF">BDV25DRAFT_51628</name>
</gene>
<name>A0A5N6TJ68_ASPAV</name>
<feature type="domain" description="RRM" evidence="4">
    <location>
        <begin position="82"/>
        <end position="158"/>
    </location>
</feature>
<evidence type="ECO:0000313" key="5">
    <source>
        <dbReference type="EMBL" id="KAE8146382.1"/>
    </source>
</evidence>
<dbReference type="GO" id="GO:0003723">
    <property type="term" value="F:RNA binding"/>
    <property type="evidence" value="ECO:0007669"/>
    <property type="project" value="UniProtKB-UniRule"/>
</dbReference>
<reference evidence="5 6" key="1">
    <citation type="submission" date="2019-04" db="EMBL/GenBank/DDBJ databases">
        <title>Friends and foes A comparative genomics study of 23 Aspergillus species from section Flavi.</title>
        <authorList>
            <consortium name="DOE Joint Genome Institute"/>
            <person name="Kjaerbolling I."/>
            <person name="Vesth T."/>
            <person name="Frisvad J.C."/>
            <person name="Nybo J.L."/>
            <person name="Theobald S."/>
            <person name="Kildgaard S."/>
            <person name="Isbrandt T."/>
            <person name="Kuo A."/>
            <person name="Sato A."/>
            <person name="Lyhne E.K."/>
            <person name="Kogle M.E."/>
            <person name="Wiebenga A."/>
            <person name="Kun R.S."/>
            <person name="Lubbers R.J."/>
            <person name="Makela M.R."/>
            <person name="Barry K."/>
            <person name="Chovatia M."/>
            <person name="Clum A."/>
            <person name="Daum C."/>
            <person name="Haridas S."/>
            <person name="He G."/>
            <person name="LaButti K."/>
            <person name="Lipzen A."/>
            <person name="Mondo S."/>
            <person name="Riley R."/>
            <person name="Salamov A."/>
            <person name="Simmons B.A."/>
            <person name="Magnuson J.K."/>
            <person name="Henrissat B."/>
            <person name="Mortensen U.H."/>
            <person name="Larsen T.O."/>
            <person name="Devries R.P."/>
            <person name="Grigoriev I.V."/>
            <person name="Machida M."/>
            <person name="Baker S.E."/>
            <person name="Andersen M.R."/>
        </authorList>
    </citation>
    <scope>NUCLEOTIDE SEQUENCE [LARGE SCALE GENOMIC DNA]</scope>
    <source>
        <strain evidence="5 6">IBT 18842</strain>
    </source>
</reference>
<dbReference type="Proteomes" id="UP000325780">
    <property type="component" value="Unassembled WGS sequence"/>
</dbReference>
<feature type="compositionally biased region" description="Basic and acidic residues" evidence="3">
    <location>
        <begin position="457"/>
        <end position="467"/>
    </location>
</feature>
<dbReference type="SMART" id="SM00360">
    <property type="entry name" value="RRM"/>
    <property type="match status" value="1"/>
</dbReference>
<keyword evidence="1 2" id="KW-0694">RNA-binding</keyword>
<accession>A0A5N6TJ68</accession>
<dbReference type="PROSITE" id="PS50102">
    <property type="entry name" value="RRM"/>
    <property type="match status" value="1"/>
</dbReference>
<evidence type="ECO:0000256" key="2">
    <source>
        <dbReference type="PROSITE-ProRule" id="PRU00176"/>
    </source>
</evidence>
<dbReference type="Gene3D" id="3.30.70.330">
    <property type="match status" value="1"/>
</dbReference>
<proteinExistence type="predicted"/>
<dbReference type="PANTHER" id="PTHR23236">
    <property type="entry name" value="EUKARYOTIC TRANSLATION INITIATION FACTOR 4B/4H"/>
    <property type="match status" value="1"/>
</dbReference>
<evidence type="ECO:0000313" key="6">
    <source>
        <dbReference type="Proteomes" id="UP000325780"/>
    </source>
</evidence>
<dbReference type="InterPro" id="IPR000504">
    <property type="entry name" value="RRM_dom"/>
</dbReference>
<feature type="compositionally biased region" description="Basic and acidic residues" evidence="3">
    <location>
        <begin position="200"/>
        <end position="226"/>
    </location>
</feature>
<feature type="compositionally biased region" description="Low complexity" evidence="3">
    <location>
        <begin position="305"/>
        <end position="316"/>
    </location>
</feature>
<feature type="compositionally biased region" description="Basic residues" evidence="3">
    <location>
        <begin position="492"/>
        <end position="503"/>
    </location>
</feature>
<feature type="compositionally biased region" description="Basic and acidic residues" evidence="3">
    <location>
        <begin position="352"/>
        <end position="419"/>
    </location>
</feature>
<sequence length="503" mass="54524">MAPAKQKAQKMSISTFLADENYGSWADEMDDMPLPAAPQLSFGSDRRAGGPPSAGFGNGFGERERGGYALREPLPLPTQPPYTAHIGNMSFDATAEDVSGLFVDCGVTNVRIVEDKLTKAPKGFGYIEFETVDGLKKALDLSGATLQGRSIRVSIAEPPKERDVKELDWTRRGPLPAPEPRRVPDRSSFGRNLDTFSDAGSERGGARRNFESDGKVRDFGNWERKGPLSPTGPVREGGRPRSNEGSSFRRSSPAWGEGRSQDGSRPPRREFQERAPTAAELDNSWRSKMRPDQPKEASNPPSPAAAPASPAAPSRPRLNLQKRTVPEAASSPAANTGTGASPFGGARPIDTAAREKEVEERRQLALRQKKETDEKAKAEKPEKPEKPEKSEKSEKPKPAKEQAKPEKASTLDPNGKDTAETPQGGTNFEILRRAGEDESGMTADQDQTEEAAAAAAKNEEANKENGSWRRGPAQPAEAADDEGWSTVSTRQRNNRRGAGRTFA</sequence>
<dbReference type="SUPFAM" id="SSF54928">
    <property type="entry name" value="RNA-binding domain, RBD"/>
    <property type="match status" value="1"/>
</dbReference>
<dbReference type="EMBL" id="ML742266">
    <property type="protein sequence ID" value="KAE8146382.1"/>
    <property type="molecule type" value="Genomic_DNA"/>
</dbReference>
<feature type="compositionally biased region" description="Basic and acidic residues" evidence="3">
    <location>
        <begin position="283"/>
        <end position="295"/>
    </location>
</feature>
<evidence type="ECO:0000256" key="1">
    <source>
        <dbReference type="ARBA" id="ARBA00022884"/>
    </source>
</evidence>
<dbReference type="Pfam" id="PF00076">
    <property type="entry name" value="RRM_1"/>
    <property type="match status" value="1"/>
</dbReference>
<organism evidence="5 6">
    <name type="scientific">Aspergillus avenaceus</name>
    <dbReference type="NCBI Taxonomy" id="36643"/>
    <lineage>
        <taxon>Eukaryota</taxon>
        <taxon>Fungi</taxon>
        <taxon>Dikarya</taxon>
        <taxon>Ascomycota</taxon>
        <taxon>Pezizomycotina</taxon>
        <taxon>Eurotiomycetes</taxon>
        <taxon>Eurotiomycetidae</taxon>
        <taxon>Eurotiales</taxon>
        <taxon>Aspergillaceae</taxon>
        <taxon>Aspergillus</taxon>
        <taxon>Aspergillus subgen. Circumdati</taxon>
    </lineage>
</organism>
<protein>
    <recommendedName>
        <fullName evidence="4">RRM domain-containing protein</fullName>
    </recommendedName>
</protein>
<feature type="compositionally biased region" description="Basic and acidic residues" evidence="3">
    <location>
        <begin position="259"/>
        <end position="273"/>
    </location>
</feature>
<dbReference type="FunFam" id="3.30.70.330:FF:000356">
    <property type="entry name" value="Translation initiation factor 4B"/>
    <property type="match status" value="1"/>
</dbReference>
<feature type="region of interest" description="Disordered" evidence="3">
    <location>
        <begin position="33"/>
        <end position="62"/>
    </location>
</feature>
<dbReference type="PANTHER" id="PTHR23236:SF11">
    <property type="entry name" value="EUKARYOTIC TRANSLATION INITIATION FACTOR 4H"/>
    <property type="match status" value="1"/>
</dbReference>
<dbReference type="GO" id="GO:0005730">
    <property type="term" value="C:nucleolus"/>
    <property type="evidence" value="ECO:0007669"/>
    <property type="project" value="TreeGrafter"/>
</dbReference>